<dbReference type="UniPathway" id="UPA00031">
    <property type="reaction ID" value="UER00006"/>
</dbReference>
<feature type="domain" description="ATP phosphoribosyltransferase catalytic" evidence="11">
    <location>
        <begin position="60"/>
        <end position="228"/>
    </location>
</feature>
<dbReference type="NCBIfam" id="TIGR00070">
    <property type="entry name" value="hisG"/>
    <property type="match status" value="1"/>
</dbReference>
<dbReference type="GO" id="GO:0000105">
    <property type="term" value="P:L-histidine biosynthetic process"/>
    <property type="evidence" value="ECO:0007669"/>
    <property type="project" value="UniProtKB-UniRule"/>
</dbReference>
<dbReference type="eggNOG" id="COG0040">
    <property type="taxonomic scope" value="Bacteria"/>
</dbReference>
<evidence type="ECO:0000256" key="10">
    <source>
        <dbReference type="NCBIfam" id="TIGR00070"/>
    </source>
</evidence>
<dbReference type="PANTHER" id="PTHR21403:SF8">
    <property type="entry name" value="ATP PHOSPHORIBOSYLTRANSFERASE"/>
    <property type="match status" value="1"/>
</dbReference>
<keyword evidence="8" id="KW-0368">Histidine biosynthesis</keyword>
<sequence length="331" mass="34702">MTSPVNGQMIFAIPSKGRLKEQVEAWLADCGFRLEMSGGSRGYSAELSGLPGVSVRLLSAGDIAAGLDSGELHLGVTGEDLLRERGEDMDGRVMLLRALGFGRADLVVTAPKSWLDVDTMADIDEVGHAHLAKTGRRLRVATKYVTQTRAFFARHGVADYRIVESSGATEGAPAAGAAELVVDITTTGATLAANGLKILSDGVILKSQAQLTASLITPWTEGQVESLARLLSVVEAKGRARTLATLVWPAEQDAAGQAAVAPFVGQGARRANGALLAAADLFAAAAALGAAGVEPVTVSRPDYVFESRSAVLDQLWERLSRQDLTEPSKIV</sequence>
<dbReference type="SUPFAM" id="SSF53850">
    <property type="entry name" value="Periplasmic binding protein-like II"/>
    <property type="match status" value="1"/>
</dbReference>
<evidence type="ECO:0000256" key="5">
    <source>
        <dbReference type="ARBA" id="ARBA00022605"/>
    </source>
</evidence>
<dbReference type="Pfam" id="PF01634">
    <property type="entry name" value="HisG"/>
    <property type="match status" value="1"/>
</dbReference>
<reference evidence="12" key="1">
    <citation type="submission" date="2008-01" db="EMBL/GenBank/DDBJ databases">
        <title>Complete sequence of chromosome of Caulobacter sp. K31.</title>
        <authorList>
            <consortium name="US DOE Joint Genome Institute"/>
            <person name="Copeland A."/>
            <person name="Lucas S."/>
            <person name="Lapidus A."/>
            <person name="Barry K."/>
            <person name="Glavina del Rio T."/>
            <person name="Dalin E."/>
            <person name="Tice H."/>
            <person name="Pitluck S."/>
            <person name="Bruce D."/>
            <person name="Goodwin L."/>
            <person name="Thompson L.S."/>
            <person name="Brettin T."/>
            <person name="Detter J.C."/>
            <person name="Han C."/>
            <person name="Schmutz J."/>
            <person name="Larimer F."/>
            <person name="Land M."/>
            <person name="Hauser L."/>
            <person name="Kyrpides N."/>
            <person name="Kim E."/>
            <person name="Stephens C."/>
            <person name="Richardson P."/>
        </authorList>
    </citation>
    <scope>NUCLEOTIDE SEQUENCE [LARGE SCALE GENOMIC DNA]</scope>
    <source>
        <strain evidence="12">K31</strain>
    </source>
</reference>
<evidence type="ECO:0000313" key="12">
    <source>
        <dbReference type="EMBL" id="ABZ73799.1"/>
    </source>
</evidence>
<comment type="catalytic activity">
    <reaction evidence="1">
        <text>1-(5-phospho-beta-D-ribosyl)-ATP + diphosphate = 5-phospho-alpha-D-ribose 1-diphosphate + ATP</text>
        <dbReference type="Rhea" id="RHEA:18473"/>
        <dbReference type="ChEBI" id="CHEBI:30616"/>
        <dbReference type="ChEBI" id="CHEBI:33019"/>
        <dbReference type="ChEBI" id="CHEBI:58017"/>
        <dbReference type="ChEBI" id="CHEBI:73183"/>
        <dbReference type="EC" id="2.4.2.17"/>
    </reaction>
</comment>
<dbReference type="STRING" id="366602.Caul_4679"/>
<comment type="function">
    <text evidence="9">Catalyzes the condensation of ATP and 5-phosphoribose 1-diphosphate to form N'-(5'-phosphoribosyl)-ATP (PR-ATP). Has a crucial role in the pathway because the rate of histidine biosynthesis seems to be controlled primarily by regulation of HisG enzymatic activity.</text>
</comment>
<dbReference type="PANTHER" id="PTHR21403">
    <property type="entry name" value="ATP PHOSPHORIBOSYLTRANSFERASE ATP-PRTASE"/>
    <property type="match status" value="1"/>
</dbReference>
<proteinExistence type="predicted"/>
<dbReference type="Gene3D" id="3.40.190.10">
    <property type="entry name" value="Periplasmic binding protein-like II"/>
    <property type="match status" value="2"/>
</dbReference>
<gene>
    <name evidence="12" type="ordered locus">Caul_4679</name>
</gene>
<comment type="pathway">
    <text evidence="2">Amino-acid biosynthesis; L-histidine biosynthesis; L-histidine from 5-phospho-alpha-D-ribose 1-diphosphate: step 1/9.</text>
</comment>
<accession>B0T2X7</accession>
<dbReference type="GO" id="GO:0003879">
    <property type="term" value="F:ATP phosphoribosyltransferase activity"/>
    <property type="evidence" value="ECO:0007669"/>
    <property type="project" value="UniProtKB-UniRule"/>
</dbReference>
<keyword evidence="7 12" id="KW-0808">Transferase</keyword>
<evidence type="ECO:0000256" key="3">
    <source>
        <dbReference type="ARBA" id="ARBA00011946"/>
    </source>
</evidence>
<dbReference type="KEGG" id="cak:Caul_4679"/>
<protein>
    <recommendedName>
        <fullName evidence="4 10">ATP phosphoribosyltransferase</fullName>
        <ecNumber evidence="3 10">2.4.2.17</ecNumber>
    </recommendedName>
</protein>
<dbReference type="OrthoDB" id="9806435at2"/>
<name>B0T2X7_CAUSK</name>
<organism evidence="12">
    <name type="scientific">Caulobacter sp. (strain K31)</name>
    <dbReference type="NCBI Taxonomy" id="366602"/>
    <lineage>
        <taxon>Bacteria</taxon>
        <taxon>Pseudomonadati</taxon>
        <taxon>Pseudomonadota</taxon>
        <taxon>Alphaproteobacteria</taxon>
        <taxon>Caulobacterales</taxon>
        <taxon>Caulobacteraceae</taxon>
        <taxon>Caulobacter</taxon>
    </lineage>
</organism>
<dbReference type="InterPro" id="IPR013820">
    <property type="entry name" value="ATP_PRibTrfase_cat"/>
</dbReference>
<evidence type="ECO:0000259" key="11">
    <source>
        <dbReference type="Pfam" id="PF01634"/>
    </source>
</evidence>
<dbReference type="InterPro" id="IPR018198">
    <property type="entry name" value="ATP_PRibTrfase_CS"/>
</dbReference>
<evidence type="ECO:0000256" key="9">
    <source>
        <dbReference type="ARBA" id="ARBA00024861"/>
    </source>
</evidence>
<dbReference type="InterPro" id="IPR001348">
    <property type="entry name" value="ATP_PRibTrfase_HisG"/>
</dbReference>
<dbReference type="GO" id="GO:0005737">
    <property type="term" value="C:cytoplasm"/>
    <property type="evidence" value="ECO:0007669"/>
    <property type="project" value="InterPro"/>
</dbReference>
<evidence type="ECO:0000256" key="1">
    <source>
        <dbReference type="ARBA" id="ARBA00000915"/>
    </source>
</evidence>
<keyword evidence="6 12" id="KW-0328">Glycosyltransferase</keyword>
<keyword evidence="5" id="KW-0028">Amino-acid biosynthesis</keyword>
<dbReference type="PROSITE" id="PS01316">
    <property type="entry name" value="ATP_P_PHORIBOSYLTR"/>
    <property type="match status" value="1"/>
</dbReference>
<evidence type="ECO:0000256" key="4">
    <source>
        <dbReference type="ARBA" id="ARBA00020998"/>
    </source>
</evidence>
<evidence type="ECO:0000256" key="8">
    <source>
        <dbReference type="ARBA" id="ARBA00023102"/>
    </source>
</evidence>
<evidence type="ECO:0000256" key="2">
    <source>
        <dbReference type="ARBA" id="ARBA00004667"/>
    </source>
</evidence>
<evidence type="ECO:0000256" key="6">
    <source>
        <dbReference type="ARBA" id="ARBA00022676"/>
    </source>
</evidence>
<dbReference type="EC" id="2.4.2.17" evidence="3 10"/>
<evidence type="ECO:0000256" key="7">
    <source>
        <dbReference type="ARBA" id="ARBA00022679"/>
    </source>
</evidence>
<dbReference type="HOGENOM" id="CLU_038115_0_1_5"/>
<dbReference type="EMBL" id="CP000927">
    <property type="protein sequence ID" value="ABZ73799.1"/>
    <property type="molecule type" value="Genomic_DNA"/>
</dbReference>
<dbReference type="AlphaFoldDB" id="B0T2X7"/>